<comment type="subcellular location">
    <subcellularLocation>
        <location evidence="1">Cytoplasm</location>
    </subcellularLocation>
</comment>
<evidence type="ECO:0000313" key="18">
    <source>
        <dbReference type="Proteomes" id="UP000176666"/>
    </source>
</evidence>
<protein>
    <recommendedName>
        <fullName evidence="5 15">Corrinoid adenosyltransferase</fullName>
        <ecNumber evidence="4 15">2.5.1.17</ecNumber>
    </recommendedName>
    <alternativeName>
        <fullName evidence="10 15">Cob(II)alamin adenosyltransferase</fullName>
    </alternativeName>
    <alternativeName>
        <fullName evidence="12 15">Cob(II)yrinic acid a,c-diamide adenosyltransferase</fullName>
    </alternativeName>
    <alternativeName>
        <fullName evidence="11 15">Cobinamide/cobalamin adenosyltransferase</fullName>
    </alternativeName>
</protein>
<dbReference type="GO" id="GO:0009236">
    <property type="term" value="P:cobalamin biosynthetic process"/>
    <property type="evidence" value="ECO:0007669"/>
    <property type="project" value="UniProtKB-UniRule"/>
</dbReference>
<dbReference type="EMBL" id="MFBJ01000011">
    <property type="protein sequence ID" value="OGD97133.1"/>
    <property type="molecule type" value="Genomic_DNA"/>
</dbReference>
<name>A0A1F5GZ33_9BACT</name>
<evidence type="ECO:0000256" key="6">
    <source>
        <dbReference type="ARBA" id="ARBA00022490"/>
    </source>
</evidence>
<evidence type="ECO:0000256" key="1">
    <source>
        <dbReference type="ARBA" id="ARBA00004496"/>
    </source>
</evidence>
<keyword evidence="15" id="KW-0169">Cobalamin biosynthesis</keyword>
<dbReference type="Gene3D" id="1.20.1200.10">
    <property type="entry name" value="Cobalamin adenosyltransferase-like"/>
    <property type="match status" value="1"/>
</dbReference>
<evidence type="ECO:0000256" key="13">
    <source>
        <dbReference type="ARBA" id="ARBA00048555"/>
    </source>
</evidence>
<comment type="similarity">
    <text evidence="3 15">Belongs to the Cob(I)alamin adenosyltransferase family.</text>
</comment>
<keyword evidence="6" id="KW-0963">Cytoplasm</keyword>
<dbReference type="NCBIfam" id="TIGR00636">
    <property type="entry name" value="PduO_Nterm"/>
    <property type="match status" value="1"/>
</dbReference>
<dbReference type="PANTHER" id="PTHR12213:SF0">
    <property type="entry name" value="CORRINOID ADENOSYLTRANSFERASE MMAB"/>
    <property type="match status" value="1"/>
</dbReference>
<dbReference type="InterPro" id="IPR016030">
    <property type="entry name" value="CblAdoTrfase-like"/>
</dbReference>
<dbReference type="GO" id="GO:0005737">
    <property type="term" value="C:cytoplasm"/>
    <property type="evidence" value="ECO:0007669"/>
    <property type="project" value="UniProtKB-SubCell"/>
</dbReference>
<evidence type="ECO:0000256" key="8">
    <source>
        <dbReference type="ARBA" id="ARBA00022741"/>
    </source>
</evidence>
<evidence type="ECO:0000256" key="9">
    <source>
        <dbReference type="ARBA" id="ARBA00022840"/>
    </source>
</evidence>
<evidence type="ECO:0000256" key="14">
    <source>
        <dbReference type="ARBA" id="ARBA00048692"/>
    </source>
</evidence>
<evidence type="ECO:0000259" key="16">
    <source>
        <dbReference type="Pfam" id="PF01923"/>
    </source>
</evidence>
<evidence type="ECO:0000256" key="5">
    <source>
        <dbReference type="ARBA" id="ARBA00020963"/>
    </source>
</evidence>
<sequence length="182" mass="20757">MAVKIYTGIGDRGTTSLFGGRRVGKNSARIKAYGQIDELNSQIGIILSEIPPPKISNKLLRVQDELFVLGADLSAPVEIKVRIPRVKKNYITRLEKEIDAWEKDLPKLRNFILPGGNKVGARLHLARAITRRAERSIVALEQREKINKNVLIYTNRLSDWFFVAARYVNYLEKISETIWKGR</sequence>
<dbReference type="GO" id="GO:0008817">
    <property type="term" value="F:corrinoid adenosyltransferase activity"/>
    <property type="evidence" value="ECO:0007669"/>
    <property type="project" value="UniProtKB-UniRule"/>
</dbReference>
<comment type="caution">
    <text evidence="17">The sequence shown here is derived from an EMBL/GenBank/DDBJ whole genome shotgun (WGS) entry which is preliminary data.</text>
</comment>
<evidence type="ECO:0000256" key="2">
    <source>
        <dbReference type="ARBA" id="ARBA00005121"/>
    </source>
</evidence>
<proteinExistence type="inferred from homology"/>
<reference evidence="17 18" key="1">
    <citation type="journal article" date="2016" name="Nat. Commun.">
        <title>Thousands of microbial genomes shed light on interconnected biogeochemical processes in an aquifer system.</title>
        <authorList>
            <person name="Anantharaman K."/>
            <person name="Brown C.T."/>
            <person name="Hug L.A."/>
            <person name="Sharon I."/>
            <person name="Castelle C.J."/>
            <person name="Probst A.J."/>
            <person name="Thomas B.C."/>
            <person name="Singh A."/>
            <person name="Wilkins M.J."/>
            <person name="Karaoz U."/>
            <person name="Brodie E.L."/>
            <person name="Williams K.H."/>
            <person name="Hubbard S.S."/>
            <person name="Banfield J.F."/>
        </authorList>
    </citation>
    <scope>NUCLEOTIDE SEQUENCE [LARGE SCALE GENOMIC DNA]</scope>
</reference>
<evidence type="ECO:0000256" key="10">
    <source>
        <dbReference type="ARBA" id="ARBA00031529"/>
    </source>
</evidence>
<evidence type="ECO:0000256" key="3">
    <source>
        <dbReference type="ARBA" id="ARBA00007487"/>
    </source>
</evidence>
<keyword evidence="8 15" id="KW-0547">Nucleotide-binding</keyword>
<keyword evidence="7 15" id="KW-0808">Transferase</keyword>
<comment type="catalytic activity">
    <reaction evidence="13 15">
        <text>2 cob(II)yrinate a,c diamide + reduced [electron-transfer flavoprotein] + 2 ATP = 2 adenosylcob(III)yrinate a,c-diamide + 2 triphosphate + oxidized [electron-transfer flavoprotein] + 3 H(+)</text>
        <dbReference type="Rhea" id="RHEA:11528"/>
        <dbReference type="Rhea" id="RHEA-COMP:10685"/>
        <dbReference type="Rhea" id="RHEA-COMP:10686"/>
        <dbReference type="ChEBI" id="CHEBI:15378"/>
        <dbReference type="ChEBI" id="CHEBI:18036"/>
        <dbReference type="ChEBI" id="CHEBI:30616"/>
        <dbReference type="ChEBI" id="CHEBI:57692"/>
        <dbReference type="ChEBI" id="CHEBI:58307"/>
        <dbReference type="ChEBI" id="CHEBI:58503"/>
        <dbReference type="ChEBI" id="CHEBI:58537"/>
        <dbReference type="EC" id="2.5.1.17"/>
    </reaction>
</comment>
<evidence type="ECO:0000256" key="11">
    <source>
        <dbReference type="ARBA" id="ARBA00033334"/>
    </source>
</evidence>
<dbReference type="InterPro" id="IPR029499">
    <property type="entry name" value="PduO-typ"/>
</dbReference>
<comment type="catalytic activity">
    <reaction evidence="14 15">
        <text>2 cob(II)alamin + reduced [electron-transfer flavoprotein] + 2 ATP = 2 adenosylcob(III)alamin + 2 triphosphate + oxidized [electron-transfer flavoprotein] + 3 H(+)</text>
        <dbReference type="Rhea" id="RHEA:28671"/>
        <dbReference type="Rhea" id="RHEA-COMP:10685"/>
        <dbReference type="Rhea" id="RHEA-COMP:10686"/>
        <dbReference type="ChEBI" id="CHEBI:15378"/>
        <dbReference type="ChEBI" id="CHEBI:16304"/>
        <dbReference type="ChEBI" id="CHEBI:18036"/>
        <dbReference type="ChEBI" id="CHEBI:18408"/>
        <dbReference type="ChEBI" id="CHEBI:30616"/>
        <dbReference type="ChEBI" id="CHEBI:57692"/>
        <dbReference type="ChEBI" id="CHEBI:58307"/>
        <dbReference type="EC" id="2.5.1.17"/>
    </reaction>
</comment>
<organism evidence="17 18">
    <name type="scientific">Candidatus Curtissbacteria bacterium RIFCSPHIGHO2_12_FULL_38_9b</name>
    <dbReference type="NCBI Taxonomy" id="1797720"/>
    <lineage>
        <taxon>Bacteria</taxon>
        <taxon>Candidatus Curtissiibacteriota</taxon>
    </lineage>
</organism>
<evidence type="ECO:0000256" key="15">
    <source>
        <dbReference type="RuleBase" id="RU366026"/>
    </source>
</evidence>
<dbReference type="UniPathway" id="UPA00148">
    <property type="reaction ID" value="UER00233"/>
</dbReference>
<dbReference type="Pfam" id="PF01923">
    <property type="entry name" value="Cob_adeno_trans"/>
    <property type="match status" value="1"/>
</dbReference>
<evidence type="ECO:0000256" key="4">
    <source>
        <dbReference type="ARBA" id="ARBA00012454"/>
    </source>
</evidence>
<dbReference type="Proteomes" id="UP000176666">
    <property type="component" value="Unassembled WGS sequence"/>
</dbReference>
<dbReference type="PANTHER" id="PTHR12213">
    <property type="entry name" value="CORRINOID ADENOSYLTRANSFERASE"/>
    <property type="match status" value="1"/>
</dbReference>
<dbReference type="FunFam" id="1.20.1200.10:FF:000003">
    <property type="entry name" value="ATP:cob(I)alamin adenosyltransferase"/>
    <property type="match status" value="1"/>
</dbReference>
<dbReference type="InterPro" id="IPR036451">
    <property type="entry name" value="CblAdoTrfase-like_sf"/>
</dbReference>
<dbReference type="SUPFAM" id="SSF89028">
    <property type="entry name" value="Cobalamin adenosyltransferase-like"/>
    <property type="match status" value="1"/>
</dbReference>
<evidence type="ECO:0000313" key="17">
    <source>
        <dbReference type="EMBL" id="OGD97133.1"/>
    </source>
</evidence>
<evidence type="ECO:0000256" key="12">
    <source>
        <dbReference type="ARBA" id="ARBA00033354"/>
    </source>
</evidence>
<accession>A0A1F5GZ33</accession>
<feature type="domain" description="Cobalamin adenosyltransferase-like" evidence="16">
    <location>
        <begin position="5"/>
        <end position="168"/>
    </location>
</feature>
<dbReference type="AlphaFoldDB" id="A0A1F5GZ33"/>
<keyword evidence="9 15" id="KW-0067">ATP-binding</keyword>
<dbReference type="GO" id="GO:0005524">
    <property type="term" value="F:ATP binding"/>
    <property type="evidence" value="ECO:0007669"/>
    <property type="project" value="UniProtKB-UniRule"/>
</dbReference>
<comment type="pathway">
    <text evidence="2 15">Cofactor biosynthesis; adenosylcobalamin biosynthesis; adenosylcobalamin from cob(II)yrinate a,c-diamide: step 2/7.</text>
</comment>
<gene>
    <name evidence="17" type="ORF">A3F02_02175</name>
</gene>
<evidence type="ECO:0000256" key="7">
    <source>
        <dbReference type="ARBA" id="ARBA00022679"/>
    </source>
</evidence>
<dbReference type="EC" id="2.5.1.17" evidence="4 15"/>